<feature type="signal peptide" evidence="2">
    <location>
        <begin position="1"/>
        <end position="26"/>
    </location>
</feature>
<evidence type="ECO:0000313" key="5">
    <source>
        <dbReference type="EMBL" id="MFD1421851.1"/>
    </source>
</evidence>
<dbReference type="Pfam" id="PF11797">
    <property type="entry name" value="WxLIP_HBD"/>
    <property type="match status" value="1"/>
</dbReference>
<dbReference type="RefSeq" id="WP_137633882.1">
    <property type="nucleotide sequence ID" value="NZ_BJDL01000003.1"/>
</dbReference>
<gene>
    <name evidence="5" type="ORF">ACFQ5L_12965</name>
</gene>
<keyword evidence="2" id="KW-0732">Signal</keyword>
<dbReference type="Proteomes" id="UP001597188">
    <property type="component" value="Unassembled WGS sequence"/>
</dbReference>
<evidence type="ECO:0000259" key="3">
    <source>
        <dbReference type="Pfam" id="PF06030"/>
    </source>
</evidence>
<keyword evidence="1" id="KW-0812">Transmembrane</keyword>
<sequence length="342" mass="38058">MLKKLSWMLGLAISLTWLGAATPASAEKNYYSVQPELPANQIDKSAGYFDLKVKPNQEQTLYIKINNNGKVERTYDVNTNLATTADNGTLDYSNNDPKIDESLAFNIGAATTNTKKVVVAAKTTKRVPIKLKMPDHHLEGLALGGINVVQRPLANRKKSSGIAIQNQFAYTIAIKLREQNKITVKPKMNLLKVGAEQVNYQNYVIAQLQNPRAVIMNELKVTGYVTKKGSDKRLLQTTKKEMRMAPNSNFNFALGDGTKTLEAGKYTVHLKADSEKGKYKWNFTKDFTVSPARVKALSESTIYKPDTIKTTNWWLIGSLVAVIVALTSALAWVIYQKRRSAN</sequence>
<accession>A0ABW4C2U5</accession>
<keyword evidence="1" id="KW-0472">Membrane</keyword>
<feature type="chain" id="PRO_5046361570" evidence="2">
    <location>
        <begin position="27"/>
        <end position="342"/>
    </location>
</feature>
<dbReference type="EMBL" id="JBHTOJ010000046">
    <property type="protein sequence ID" value="MFD1421851.1"/>
    <property type="molecule type" value="Genomic_DNA"/>
</dbReference>
<dbReference type="Pfam" id="PF06030">
    <property type="entry name" value="WxLIP_PGBD"/>
    <property type="match status" value="1"/>
</dbReference>
<feature type="domain" description="WxL Interacting Protein peptidoglycan binding" evidence="3">
    <location>
        <begin position="31"/>
        <end position="149"/>
    </location>
</feature>
<evidence type="ECO:0000256" key="1">
    <source>
        <dbReference type="SAM" id="Phobius"/>
    </source>
</evidence>
<keyword evidence="6" id="KW-1185">Reference proteome</keyword>
<reference evidence="6" key="1">
    <citation type="journal article" date="2019" name="Int. J. Syst. Evol. Microbiol.">
        <title>The Global Catalogue of Microorganisms (GCM) 10K type strain sequencing project: providing services to taxonomists for standard genome sequencing and annotation.</title>
        <authorList>
            <consortium name="The Broad Institute Genomics Platform"/>
            <consortium name="The Broad Institute Genome Sequencing Center for Infectious Disease"/>
            <person name="Wu L."/>
            <person name="Ma J."/>
        </authorList>
    </citation>
    <scope>NUCLEOTIDE SEQUENCE [LARGE SCALE GENOMIC DNA]</scope>
    <source>
        <strain evidence="6">CCM 8931</strain>
    </source>
</reference>
<evidence type="ECO:0000313" key="6">
    <source>
        <dbReference type="Proteomes" id="UP001597188"/>
    </source>
</evidence>
<organism evidence="5 6">
    <name type="scientific">Lactiplantibacillus songbeiensis</name>
    <dbReference type="NCBI Taxonomy" id="2559920"/>
    <lineage>
        <taxon>Bacteria</taxon>
        <taxon>Bacillati</taxon>
        <taxon>Bacillota</taxon>
        <taxon>Bacilli</taxon>
        <taxon>Lactobacillales</taxon>
        <taxon>Lactobacillaceae</taxon>
        <taxon>Lactiplantibacillus</taxon>
    </lineage>
</organism>
<feature type="transmembrane region" description="Helical" evidence="1">
    <location>
        <begin position="313"/>
        <end position="335"/>
    </location>
</feature>
<dbReference type="InterPro" id="IPR021759">
    <property type="entry name" value="WxLIP_HBD"/>
</dbReference>
<dbReference type="InterPro" id="IPR010317">
    <property type="entry name" value="WxLIP_PGBD"/>
</dbReference>
<feature type="domain" description="WxL Interacting Protein host binding" evidence="4">
    <location>
        <begin position="160"/>
        <end position="297"/>
    </location>
</feature>
<evidence type="ECO:0000259" key="4">
    <source>
        <dbReference type="Pfam" id="PF11797"/>
    </source>
</evidence>
<keyword evidence="1" id="KW-1133">Transmembrane helix</keyword>
<comment type="caution">
    <text evidence="5">The sequence shown here is derived from an EMBL/GenBank/DDBJ whole genome shotgun (WGS) entry which is preliminary data.</text>
</comment>
<evidence type="ECO:0000256" key="2">
    <source>
        <dbReference type="SAM" id="SignalP"/>
    </source>
</evidence>
<proteinExistence type="predicted"/>
<protein>
    <submittedName>
        <fullName evidence="5">DUF916 and DUF3324 domain-containing protein</fullName>
    </submittedName>
</protein>
<name>A0ABW4C2U5_9LACO</name>